<dbReference type="InterPro" id="IPR011055">
    <property type="entry name" value="Dup_hybrid_motif"/>
</dbReference>
<dbReference type="STRING" id="360412.LARV_01892"/>
<dbReference type="SUPFAM" id="SSF54106">
    <property type="entry name" value="LysM domain"/>
    <property type="match status" value="1"/>
</dbReference>
<dbReference type="Proteomes" id="UP000055060">
    <property type="component" value="Unassembled WGS sequence"/>
</dbReference>
<evidence type="ECO:0000256" key="2">
    <source>
        <dbReference type="SAM" id="SignalP"/>
    </source>
</evidence>
<dbReference type="PROSITE" id="PS51782">
    <property type="entry name" value="LYSM"/>
    <property type="match status" value="1"/>
</dbReference>
<feature type="signal peptide" evidence="2">
    <location>
        <begin position="1"/>
        <end position="18"/>
    </location>
</feature>
<dbReference type="InterPro" id="IPR018392">
    <property type="entry name" value="LysM"/>
</dbReference>
<gene>
    <name evidence="4" type="ORF">LARV_01892</name>
</gene>
<dbReference type="AlphaFoldDB" id="A0A0S7BG84"/>
<feature type="domain" description="LysM" evidence="3">
    <location>
        <begin position="83"/>
        <end position="127"/>
    </location>
</feature>
<dbReference type="PROSITE" id="PS51257">
    <property type="entry name" value="PROKAR_LIPOPROTEIN"/>
    <property type="match status" value="1"/>
</dbReference>
<feature type="region of interest" description="Disordered" evidence="1">
    <location>
        <begin position="54"/>
        <end position="73"/>
    </location>
</feature>
<proteinExistence type="predicted"/>
<keyword evidence="2" id="KW-0732">Signal</keyword>
<evidence type="ECO:0000256" key="1">
    <source>
        <dbReference type="SAM" id="MobiDB-lite"/>
    </source>
</evidence>
<feature type="chain" id="PRO_5006632940" evidence="2">
    <location>
        <begin position="19"/>
        <end position="509"/>
    </location>
</feature>
<dbReference type="EMBL" id="DF967972">
    <property type="protein sequence ID" value="GAP14128.1"/>
    <property type="molecule type" value="Genomic_DNA"/>
</dbReference>
<dbReference type="InterPro" id="IPR036779">
    <property type="entry name" value="LysM_dom_sf"/>
</dbReference>
<dbReference type="Gene3D" id="2.70.70.10">
    <property type="entry name" value="Glucose Permease (Domain IIA)"/>
    <property type="match status" value="1"/>
</dbReference>
<dbReference type="Gene3D" id="3.10.350.10">
    <property type="entry name" value="LysM domain"/>
    <property type="match status" value="1"/>
</dbReference>
<sequence length="509" mass="54781">MKRSFRLALVLITLGLLAGCVRPGPTSEPWMLSPLQSGTSAVQPTPFQPALTYLPPTRQPGSPVQSPTPDTPHALPTLRPNEESYIVQPSDTLGTIAQKYGVDADTLAAVNKIENPNLLSVGQSLTIPAPEPQSTGADFKILPDSELIYGPASALFDIAAFVQAEGGYLAQYQEEVDDQPTSGTAIVARISYEYSVNPRLLLALLEYQSGWVTRKDIDPNQDDYPMAYPDSNRPGLYRQLAWAANNLNRGFYLWQVNALPSVVLPDGSVVPLAATINAGTAGVQYLMSLLYNRSGWDSAVSESGVYAVYNNFFGYPFDLAVEPLLPEGLSQPAMQLPLEAGPSWSFTGGPHAGWGDGSAWAALDFAPPGEGQGCVQSDAWVTAVADGLVIRSGNGVVVLDLDGDGLEQTGWTVLYLHIETRDRVALGTQVKAGDRIGHPSCEGGLSNGTHFHMARRYNGMWISADGTLPFNLDGWISAGTSIEYNGTLTRNGQVVEAWDRRVDENQISR</sequence>
<keyword evidence="5" id="KW-1185">Reference proteome</keyword>
<dbReference type="PANTHER" id="PTHR21666:SF270">
    <property type="entry name" value="MUREIN HYDROLASE ACTIVATOR ENVC"/>
    <property type="match status" value="1"/>
</dbReference>
<dbReference type="CDD" id="cd00118">
    <property type="entry name" value="LysM"/>
    <property type="match status" value="1"/>
</dbReference>
<dbReference type="Pfam" id="PF01476">
    <property type="entry name" value="LysM"/>
    <property type="match status" value="1"/>
</dbReference>
<reference evidence="4" key="1">
    <citation type="submission" date="2015-07" db="EMBL/GenBank/DDBJ databases">
        <title>Draft Genome Sequences of Anaerolinea thermolimosa IMO-1, Bellilinea caldifistulae GOMI-1, Leptolinea tardivitalis YMTK-2, Levilinea saccharolytica KIBI-1,Longilinea arvoryzae KOME-1, Previously Described as Members of the Anaerolineaceae (Chloroflexi).</title>
        <authorList>
            <person name="Sekiguchi Y."/>
            <person name="Ohashi A."/>
            <person name="Matsuura N."/>
            <person name="Tourlousse M.D."/>
        </authorList>
    </citation>
    <scope>NUCLEOTIDE SEQUENCE [LARGE SCALE GENOMIC DNA]</scope>
    <source>
        <strain evidence="4">KOME-1</strain>
    </source>
</reference>
<name>A0A0S7BG84_9CHLR</name>
<dbReference type="SMART" id="SM00257">
    <property type="entry name" value="LysM"/>
    <property type="match status" value="1"/>
</dbReference>
<dbReference type="Pfam" id="PF01551">
    <property type="entry name" value="Peptidase_M23"/>
    <property type="match status" value="1"/>
</dbReference>
<dbReference type="GO" id="GO:0004222">
    <property type="term" value="F:metalloendopeptidase activity"/>
    <property type="evidence" value="ECO:0007669"/>
    <property type="project" value="TreeGrafter"/>
</dbReference>
<dbReference type="RefSeq" id="WP_075073417.1">
    <property type="nucleotide sequence ID" value="NZ_DF967972.1"/>
</dbReference>
<dbReference type="InterPro" id="IPR016047">
    <property type="entry name" value="M23ase_b-sheet_dom"/>
</dbReference>
<protein>
    <submittedName>
        <fullName evidence="4">Membrane proteins related to metalloendopeptidases</fullName>
    </submittedName>
</protein>
<dbReference type="PANTHER" id="PTHR21666">
    <property type="entry name" value="PEPTIDASE-RELATED"/>
    <property type="match status" value="1"/>
</dbReference>
<evidence type="ECO:0000313" key="5">
    <source>
        <dbReference type="Proteomes" id="UP000055060"/>
    </source>
</evidence>
<feature type="compositionally biased region" description="Polar residues" evidence="1">
    <location>
        <begin position="59"/>
        <end position="68"/>
    </location>
</feature>
<organism evidence="4">
    <name type="scientific">Longilinea arvoryzae</name>
    <dbReference type="NCBI Taxonomy" id="360412"/>
    <lineage>
        <taxon>Bacteria</taxon>
        <taxon>Bacillati</taxon>
        <taxon>Chloroflexota</taxon>
        <taxon>Anaerolineae</taxon>
        <taxon>Anaerolineales</taxon>
        <taxon>Anaerolineaceae</taxon>
        <taxon>Longilinea</taxon>
    </lineage>
</organism>
<dbReference type="InterPro" id="IPR050570">
    <property type="entry name" value="Cell_wall_metabolism_enzyme"/>
</dbReference>
<evidence type="ECO:0000259" key="3">
    <source>
        <dbReference type="PROSITE" id="PS51782"/>
    </source>
</evidence>
<accession>A0A0S7BG84</accession>
<dbReference type="CDD" id="cd12797">
    <property type="entry name" value="M23_peptidase"/>
    <property type="match status" value="1"/>
</dbReference>
<dbReference type="SUPFAM" id="SSF51261">
    <property type="entry name" value="Duplicated hybrid motif"/>
    <property type="match status" value="1"/>
</dbReference>
<dbReference type="OrthoDB" id="145893at2"/>
<evidence type="ECO:0000313" key="4">
    <source>
        <dbReference type="EMBL" id="GAP14128.1"/>
    </source>
</evidence>